<keyword evidence="4" id="KW-1185">Reference proteome</keyword>
<reference evidence="3" key="1">
    <citation type="submission" date="2021-04" db="EMBL/GenBank/DDBJ databases">
        <title>Genome based classification of Actinospica acidithermotolerans sp. nov., an actinobacterium isolated from an Indonesian hot spring.</title>
        <authorList>
            <person name="Kusuma A.B."/>
            <person name="Putra K.E."/>
            <person name="Nafisah S."/>
            <person name="Loh J."/>
            <person name="Nouioui I."/>
            <person name="Goodfellow M."/>
        </authorList>
    </citation>
    <scope>NUCLEOTIDE SEQUENCE</scope>
    <source>
        <strain evidence="3">MGRD01-02</strain>
    </source>
</reference>
<dbReference type="Pfam" id="PF01979">
    <property type="entry name" value="Amidohydro_1"/>
    <property type="match status" value="1"/>
</dbReference>
<dbReference type="Proteomes" id="UP000676325">
    <property type="component" value="Unassembled WGS sequence"/>
</dbReference>
<dbReference type="InterPro" id="IPR032466">
    <property type="entry name" value="Metal_Hydrolase"/>
</dbReference>
<dbReference type="Gene3D" id="1.20.58.520">
    <property type="entry name" value="Amidohydrolase"/>
    <property type="match status" value="1"/>
</dbReference>
<dbReference type="InterPro" id="IPR006680">
    <property type="entry name" value="Amidohydro-rel"/>
</dbReference>
<dbReference type="Gene3D" id="3.40.50.10910">
    <property type="entry name" value="Amidohydrolase"/>
    <property type="match status" value="1"/>
</dbReference>
<name>A0A941IMT6_9ACTN</name>
<dbReference type="RefSeq" id="WP_212522511.1">
    <property type="nucleotide sequence ID" value="NZ_JAGSOH010000235.1"/>
</dbReference>
<dbReference type="PANTHER" id="PTHR43135">
    <property type="entry name" value="ALPHA-D-RIBOSE 1-METHYLPHOSPHONATE 5-TRIPHOSPHATE DIPHOSPHATASE"/>
    <property type="match status" value="1"/>
</dbReference>
<feature type="domain" description="Amidohydrolase-related" evidence="2">
    <location>
        <begin position="80"/>
        <end position="192"/>
    </location>
</feature>
<gene>
    <name evidence="3" type="ORF">KDK95_34175</name>
</gene>
<dbReference type="Gene3D" id="3.30.110.90">
    <property type="entry name" value="Amidohydrolase"/>
    <property type="match status" value="1"/>
</dbReference>
<dbReference type="EMBL" id="JAGSOH010000235">
    <property type="protein sequence ID" value="MBR7831402.1"/>
    <property type="molecule type" value="Genomic_DNA"/>
</dbReference>
<dbReference type="InterPro" id="IPR051781">
    <property type="entry name" value="Metallo-dep_Hydrolase"/>
</dbReference>
<feature type="region of interest" description="Disordered" evidence="1">
    <location>
        <begin position="192"/>
        <end position="225"/>
    </location>
</feature>
<dbReference type="GO" id="GO:0016810">
    <property type="term" value="F:hydrolase activity, acting on carbon-nitrogen (but not peptide) bonds"/>
    <property type="evidence" value="ECO:0007669"/>
    <property type="project" value="InterPro"/>
</dbReference>
<sequence>VVAAGVDSVSHAHLLAYQTTPDELTAYQSKPPLDADRVVAGDPAILELLAEMRSRGTVLDATASLWARIAAETGEPEARQRAAANDAISAALTRQAIDAGVTVSAGTDRDPDLTDPWPPLYDELDYLVERCGMTPAEALRAASHAGALSIGALADMGTVEPGKLANFAVFDADPAQDLAALRTVTAVVKRGRHHARADYRHPQPAPAGPAAASTDPQPENGAPRA</sequence>
<comment type="caution">
    <text evidence="3">The sequence shown here is derived from an EMBL/GenBank/DDBJ whole genome shotgun (WGS) entry which is preliminary data.</text>
</comment>
<dbReference type="InterPro" id="IPR011059">
    <property type="entry name" value="Metal-dep_hydrolase_composite"/>
</dbReference>
<proteinExistence type="predicted"/>
<dbReference type="PANTHER" id="PTHR43135:SF3">
    <property type="entry name" value="ALPHA-D-RIBOSE 1-METHYLPHOSPHONATE 5-TRIPHOSPHATE DIPHOSPHATASE"/>
    <property type="match status" value="1"/>
</dbReference>
<accession>A0A941IMT6</accession>
<dbReference type="AlphaFoldDB" id="A0A941IMT6"/>
<evidence type="ECO:0000256" key="1">
    <source>
        <dbReference type="SAM" id="MobiDB-lite"/>
    </source>
</evidence>
<protein>
    <submittedName>
        <fullName evidence="3">Amidohydrolase family protein</fullName>
    </submittedName>
</protein>
<dbReference type="SUPFAM" id="SSF51556">
    <property type="entry name" value="Metallo-dependent hydrolases"/>
    <property type="match status" value="1"/>
</dbReference>
<evidence type="ECO:0000259" key="2">
    <source>
        <dbReference type="Pfam" id="PF01979"/>
    </source>
</evidence>
<evidence type="ECO:0000313" key="4">
    <source>
        <dbReference type="Proteomes" id="UP000676325"/>
    </source>
</evidence>
<feature type="non-terminal residue" evidence="3">
    <location>
        <position position="1"/>
    </location>
</feature>
<dbReference type="Gene3D" id="2.30.40.10">
    <property type="entry name" value="Urease, subunit C, domain 1"/>
    <property type="match status" value="1"/>
</dbReference>
<evidence type="ECO:0000313" key="3">
    <source>
        <dbReference type="EMBL" id="MBR7831402.1"/>
    </source>
</evidence>
<organism evidence="3 4">
    <name type="scientific">Actinospica acidithermotolerans</name>
    <dbReference type="NCBI Taxonomy" id="2828514"/>
    <lineage>
        <taxon>Bacteria</taxon>
        <taxon>Bacillati</taxon>
        <taxon>Actinomycetota</taxon>
        <taxon>Actinomycetes</taxon>
        <taxon>Catenulisporales</taxon>
        <taxon>Actinospicaceae</taxon>
        <taxon>Actinospica</taxon>
    </lineage>
</organism>